<dbReference type="Proteomes" id="UP000324222">
    <property type="component" value="Unassembled WGS sequence"/>
</dbReference>
<reference evidence="1 2" key="1">
    <citation type="submission" date="2019-05" db="EMBL/GenBank/DDBJ databases">
        <title>Another draft genome of Portunus trituberculatus and its Hox gene families provides insights of decapod evolution.</title>
        <authorList>
            <person name="Jeong J.-H."/>
            <person name="Song I."/>
            <person name="Kim S."/>
            <person name="Choi T."/>
            <person name="Kim D."/>
            <person name="Ryu S."/>
            <person name="Kim W."/>
        </authorList>
    </citation>
    <scope>NUCLEOTIDE SEQUENCE [LARGE SCALE GENOMIC DNA]</scope>
    <source>
        <tissue evidence="1">Muscle</tissue>
    </source>
</reference>
<comment type="caution">
    <text evidence="1">The sequence shown here is derived from an EMBL/GenBank/DDBJ whole genome shotgun (WGS) entry which is preliminary data.</text>
</comment>
<sequence>MDRRAFERYSDDVYGNCRASEPRDIVSFHWTRERINDLRNKK</sequence>
<proteinExistence type="predicted"/>
<gene>
    <name evidence="1" type="ORF">E2C01_073853</name>
</gene>
<accession>A0A5B7I430</accession>
<evidence type="ECO:0000313" key="1">
    <source>
        <dbReference type="EMBL" id="MPC79330.1"/>
    </source>
</evidence>
<organism evidence="1 2">
    <name type="scientific">Portunus trituberculatus</name>
    <name type="common">Swimming crab</name>
    <name type="synonym">Neptunus trituberculatus</name>
    <dbReference type="NCBI Taxonomy" id="210409"/>
    <lineage>
        <taxon>Eukaryota</taxon>
        <taxon>Metazoa</taxon>
        <taxon>Ecdysozoa</taxon>
        <taxon>Arthropoda</taxon>
        <taxon>Crustacea</taxon>
        <taxon>Multicrustacea</taxon>
        <taxon>Malacostraca</taxon>
        <taxon>Eumalacostraca</taxon>
        <taxon>Eucarida</taxon>
        <taxon>Decapoda</taxon>
        <taxon>Pleocyemata</taxon>
        <taxon>Brachyura</taxon>
        <taxon>Eubrachyura</taxon>
        <taxon>Portunoidea</taxon>
        <taxon>Portunidae</taxon>
        <taxon>Portuninae</taxon>
        <taxon>Portunus</taxon>
    </lineage>
</organism>
<dbReference type="AlphaFoldDB" id="A0A5B7I430"/>
<name>A0A5B7I430_PORTR</name>
<protein>
    <submittedName>
        <fullName evidence="1">Uncharacterized protein</fullName>
    </submittedName>
</protein>
<keyword evidence="2" id="KW-1185">Reference proteome</keyword>
<evidence type="ECO:0000313" key="2">
    <source>
        <dbReference type="Proteomes" id="UP000324222"/>
    </source>
</evidence>
<dbReference type="EMBL" id="VSRR010050847">
    <property type="protein sequence ID" value="MPC79330.1"/>
    <property type="molecule type" value="Genomic_DNA"/>
</dbReference>